<feature type="transmembrane region" description="Helical" evidence="6">
    <location>
        <begin position="6"/>
        <end position="29"/>
    </location>
</feature>
<keyword evidence="3 6" id="KW-0812">Transmembrane</keyword>
<keyword evidence="8" id="KW-1185">Reference proteome</keyword>
<dbReference type="PANTHER" id="PTHR30086">
    <property type="entry name" value="ARGININE EXPORTER PROTEIN ARGO"/>
    <property type="match status" value="1"/>
</dbReference>
<organism evidence="7 8">
    <name type="scientific">Actinophytocola gossypii</name>
    <dbReference type="NCBI Taxonomy" id="2812003"/>
    <lineage>
        <taxon>Bacteria</taxon>
        <taxon>Bacillati</taxon>
        <taxon>Actinomycetota</taxon>
        <taxon>Actinomycetes</taxon>
        <taxon>Pseudonocardiales</taxon>
        <taxon>Pseudonocardiaceae</taxon>
    </lineage>
</organism>
<feature type="transmembrane region" description="Helical" evidence="6">
    <location>
        <begin position="145"/>
        <end position="173"/>
    </location>
</feature>
<dbReference type="PANTHER" id="PTHR30086:SF20">
    <property type="entry name" value="ARGININE EXPORTER PROTEIN ARGO-RELATED"/>
    <property type="match status" value="1"/>
</dbReference>
<dbReference type="Proteomes" id="UP001156441">
    <property type="component" value="Unassembled WGS sequence"/>
</dbReference>
<evidence type="ECO:0000256" key="1">
    <source>
        <dbReference type="ARBA" id="ARBA00004651"/>
    </source>
</evidence>
<protein>
    <submittedName>
        <fullName evidence="7">LysE family translocator</fullName>
    </submittedName>
</protein>
<dbReference type="InterPro" id="IPR001123">
    <property type="entry name" value="LeuE-type"/>
</dbReference>
<name>A0ABT2J7Y0_9PSEU</name>
<feature type="transmembrane region" description="Helical" evidence="6">
    <location>
        <begin position="114"/>
        <end position="133"/>
    </location>
</feature>
<evidence type="ECO:0000313" key="7">
    <source>
        <dbReference type="EMBL" id="MCT2583979.1"/>
    </source>
</evidence>
<gene>
    <name evidence="7" type="ORF">JT362_12715</name>
</gene>
<dbReference type="EMBL" id="JAFFZE010000010">
    <property type="protein sequence ID" value="MCT2583979.1"/>
    <property type="molecule type" value="Genomic_DNA"/>
</dbReference>
<accession>A0ABT2J7Y0</accession>
<evidence type="ECO:0000313" key="8">
    <source>
        <dbReference type="Proteomes" id="UP001156441"/>
    </source>
</evidence>
<evidence type="ECO:0000256" key="4">
    <source>
        <dbReference type="ARBA" id="ARBA00022989"/>
    </source>
</evidence>
<comment type="caution">
    <text evidence="7">The sequence shown here is derived from an EMBL/GenBank/DDBJ whole genome shotgun (WGS) entry which is preliminary data.</text>
</comment>
<comment type="subcellular location">
    <subcellularLocation>
        <location evidence="1">Cell membrane</location>
        <topology evidence="1">Multi-pass membrane protein</topology>
    </subcellularLocation>
</comment>
<evidence type="ECO:0000256" key="2">
    <source>
        <dbReference type="ARBA" id="ARBA00022475"/>
    </source>
</evidence>
<dbReference type="Pfam" id="PF01810">
    <property type="entry name" value="LysE"/>
    <property type="match status" value="1"/>
</dbReference>
<keyword evidence="4 6" id="KW-1133">Transmembrane helix</keyword>
<keyword evidence="5 6" id="KW-0472">Membrane</keyword>
<evidence type="ECO:0000256" key="5">
    <source>
        <dbReference type="ARBA" id="ARBA00023136"/>
    </source>
</evidence>
<evidence type="ECO:0000256" key="6">
    <source>
        <dbReference type="SAM" id="Phobius"/>
    </source>
</evidence>
<dbReference type="PIRSF" id="PIRSF006324">
    <property type="entry name" value="LeuE"/>
    <property type="match status" value="1"/>
</dbReference>
<proteinExistence type="predicted"/>
<feature type="transmembrane region" description="Helical" evidence="6">
    <location>
        <begin position="41"/>
        <end position="66"/>
    </location>
</feature>
<dbReference type="RefSeq" id="WP_260191358.1">
    <property type="nucleotide sequence ID" value="NZ_JAFFZE010000010.1"/>
</dbReference>
<keyword evidence="2" id="KW-1003">Cell membrane</keyword>
<evidence type="ECO:0000256" key="3">
    <source>
        <dbReference type="ARBA" id="ARBA00022692"/>
    </source>
</evidence>
<reference evidence="7 8" key="1">
    <citation type="submission" date="2021-02" db="EMBL/GenBank/DDBJ databases">
        <title>Actinophytocola xerophila sp. nov., isolated from soil of cotton cropping field.</title>
        <authorList>
            <person name="Huang R."/>
            <person name="Chen X."/>
            <person name="Ge X."/>
            <person name="Liu W."/>
        </authorList>
    </citation>
    <scope>NUCLEOTIDE SEQUENCE [LARGE SCALE GENOMIC DNA]</scope>
    <source>
        <strain evidence="7 8">S1-96</strain>
    </source>
</reference>
<sequence length="207" mass="21339">MPTSAEWLVFLGASALFAILPGPGVLYVLARSLRGGRADGVRSVVGNGIGASLHVLAAALGLSAVLATSATAFTVVKLAGAAYLVYLGVRALLDRNAGEVAVPAARPRRSALRQGVVVEALNPKTALFFLAFLPHFVHRGEVPAAVVFVVLGLIVVAMAMAVDLLVAFFAGALSRLVAAHPRWQVRERIGSGLTMIGLGGALALAER</sequence>